<feature type="active site" description="Proton donor/acceptor" evidence="5">
    <location>
        <position position="244"/>
    </location>
</feature>
<dbReference type="GO" id="GO:0016829">
    <property type="term" value="F:lyase activity"/>
    <property type="evidence" value="ECO:0007669"/>
    <property type="project" value="UniProtKB-KW"/>
</dbReference>
<evidence type="ECO:0000256" key="3">
    <source>
        <dbReference type="ARBA" id="ARBA00023239"/>
    </source>
</evidence>
<comment type="caution">
    <text evidence="7">The sequence shown here is derived from an EMBL/GenBank/DDBJ whole genome shotgun (WGS) entry which is preliminary data.</text>
</comment>
<evidence type="ECO:0000313" key="7">
    <source>
        <dbReference type="EMBL" id="KIH89299.1"/>
    </source>
</evidence>
<dbReference type="AlphaFoldDB" id="A0A0C2ESG2"/>
<evidence type="ECO:0000256" key="6">
    <source>
        <dbReference type="SAM" id="MobiDB-lite"/>
    </source>
</evidence>
<keyword evidence="1 5" id="KW-0540">Nuclease</keyword>
<dbReference type="HOGENOM" id="CLU_050234_1_0_1"/>
<keyword evidence="2 5" id="KW-0378">Hydrolase</keyword>
<dbReference type="HAMAP" id="MF_03040">
    <property type="entry name" value="USB1"/>
    <property type="match status" value="1"/>
</dbReference>
<feature type="region of interest" description="Disordered" evidence="6">
    <location>
        <begin position="310"/>
        <end position="358"/>
    </location>
</feature>
<feature type="compositionally biased region" description="Low complexity" evidence="6">
    <location>
        <begin position="310"/>
        <end position="324"/>
    </location>
</feature>
<keyword evidence="3" id="KW-0456">Lyase</keyword>
<dbReference type="GO" id="GO:1990838">
    <property type="term" value="F:poly(U)-specific exoribonuclease activity, producing 3' uridine cyclic phosphate ends"/>
    <property type="evidence" value="ECO:0007669"/>
    <property type="project" value="UniProtKB-UniRule"/>
</dbReference>
<dbReference type="PANTHER" id="PTHR13522">
    <property type="entry name" value="U6 SNRNA PHOSPHODIESTERASE 1"/>
    <property type="match status" value="1"/>
</dbReference>
<dbReference type="GO" id="GO:0034477">
    <property type="term" value="P:U6 snRNA 3'-end processing"/>
    <property type="evidence" value="ECO:0007669"/>
    <property type="project" value="UniProtKB-UniRule"/>
</dbReference>
<sequence length="358" mass="38986">MGLVDYTSDDEDSSGGQDVPANALDKTSALPPLPRAFHDLYASTVRTAPADDPSLHQGRQRAIPHVAGQWPSHLYIEWFPQPPEHAHLSRLLDMLRAALQGALQSGGGDDDDNDDAAPLFHSFLTSDLGAPLPLHISLSRPFVLTTAEKAAFVARLEARVKASGVERFDVAFGGLDWFRSPDSARAFLVLRVVVEDRRRSRNEPLVSLLEQCNKQVTDVGQPALYTKSPAVAGDDSDVDPASFHISVAWTLAPTTTLDAWADATQQAYDDWQKQLRAGKDEPPLTFAVESIKAKIGNVVTDIPLRPASMAASASTTTMKTTTDAAVDRLPRRSKRSRSDSSDALPERRRNSKKSLFGL</sequence>
<comment type="similarity">
    <text evidence="5">Belongs to the 2H phosphoesterase superfamily. USB1 family.</text>
</comment>
<reference evidence="7 8" key="1">
    <citation type="journal article" date="2014" name="BMC Genomics">
        <title>Comparative genomics of the major fungal agents of human and animal Sporotrichosis: Sporothrix schenckii and Sporothrix brasiliensis.</title>
        <authorList>
            <person name="Teixeira M.M."/>
            <person name="de Almeida L.G."/>
            <person name="Kubitschek-Barreira P."/>
            <person name="Alves F.L."/>
            <person name="Kioshima E.S."/>
            <person name="Abadio A.K."/>
            <person name="Fernandes L."/>
            <person name="Derengowski L.S."/>
            <person name="Ferreira K.S."/>
            <person name="Souza R.C."/>
            <person name="Ruiz J.C."/>
            <person name="de Andrade N.C."/>
            <person name="Paes H.C."/>
            <person name="Nicola A.M."/>
            <person name="Albuquerque P."/>
            <person name="Gerber A.L."/>
            <person name="Martins V.P."/>
            <person name="Peconick L.D."/>
            <person name="Neto A.V."/>
            <person name="Chaucanez C.B."/>
            <person name="Silva P.A."/>
            <person name="Cunha O.L."/>
            <person name="de Oliveira F.F."/>
            <person name="dos Santos T.C."/>
            <person name="Barros A.L."/>
            <person name="Soares M.A."/>
            <person name="de Oliveira L.M."/>
            <person name="Marini M.M."/>
            <person name="Villalobos-Duno H."/>
            <person name="Cunha M.M."/>
            <person name="de Hoog S."/>
            <person name="da Silveira J.F."/>
            <person name="Henrissat B."/>
            <person name="Nino-Vega G.A."/>
            <person name="Cisalpino P.S."/>
            <person name="Mora-Montes H.M."/>
            <person name="Almeida S.R."/>
            <person name="Stajich J.E."/>
            <person name="Lopes-Bezerra L.M."/>
            <person name="Vasconcelos A.T."/>
            <person name="Felipe M.S."/>
        </authorList>
    </citation>
    <scope>NUCLEOTIDE SEQUENCE [LARGE SCALE GENOMIC DNA]</scope>
    <source>
        <strain evidence="7 8">5110</strain>
    </source>
</reference>
<dbReference type="GO" id="GO:0005634">
    <property type="term" value="C:nucleus"/>
    <property type="evidence" value="ECO:0007669"/>
    <property type="project" value="UniProtKB-SubCell"/>
</dbReference>
<feature type="compositionally biased region" description="Basic and acidic residues" evidence="6">
    <location>
        <begin position="325"/>
        <end position="348"/>
    </location>
</feature>
<dbReference type="PANTHER" id="PTHR13522:SF3">
    <property type="entry name" value="U6 SNRNA PHOSPHODIESTERASE 1"/>
    <property type="match status" value="1"/>
</dbReference>
<dbReference type="OrthoDB" id="49151at2759"/>
<dbReference type="VEuPathDB" id="FungiDB:SPBR_07464"/>
<keyword evidence="4 5" id="KW-0539">Nucleus</keyword>
<dbReference type="Pfam" id="PF09749">
    <property type="entry name" value="HVSL"/>
    <property type="match status" value="1"/>
</dbReference>
<gene>
    <name evidence="5" type="primary">USB1</name>
    <name evidence="7" type="ORF">SPBR_07464</name>
</gene>
<dbReference type="Proteomes" id="UP000031575">
    <property type="component" value="Unassembled WGS sequence"/>
</dbReference>
<comment type="function">
    <text evidence="5">Phosphodiesterase responsible for the U6 snRNA 3' end processing. Acts as an exoribonuclease (RNase) responsible for trimming the poly(U) tract of the last nucleotides in the pre-U6 snRNA molecule, leading to the formation of mature U6 snRNA.</text>
</comment>
<dbReference type="EMBL" id="AWTV01000009">
    <property type="protein sequence ID" value="KIH89299.1"/>
    <property type="molecule type" value="Genomic_DNA"/>
</dbReference>
<dbReference type="EC" id="3.1.4.-" evidence="5"/>
<protein>
    <recommendedName>
        <fullName evidence="5">U6 snRNA phosphodiesterase</fullName>
        <ecNumber evidence="5">3.1.4.-</ecNumber>
    </recommendedName>
</protein>
<feature type="region of interest" description="Disordered" evidence="6">
    <location>
        <begin position="1"/>
        <end position="30"/>
    </location>
</feature>
<proteinExistence type="inferred from homology"/>
<dbReference type="InterPro" id="IPR027521">
    <property type="entry name" value="Usb1"/>
</dbReference>
<feature type="active site" description="Proton donor/acceptor" evidence="5">
    <location>
        <position position="135"/>
    </location>
</feature>
<evidence type="ECO:0000256" key="2">
    <source>
        <dbReference type="ARBA" id="ARBA00022801"/>
    </source>
</evidence>
<evidence type="ECO:0000256" key="1">
    <source>
        <dbReference type="ARBA" id="ARBA00022722"/>
    </source>
</evidence>
<accession>A0A0C2ESG2</accession>
<keyword evidence="8" id="KW-1185">Reference proteome</keyword>
<evidence type="ECO:0000313" key="8">
    <source>
        <dbReference type="Proteomes" id="UP000031575"/>
    </source>
</evidence>
<evidence type="ECO:0000256" key="4">
    <source>
        <dbReference type="ARBA" id="ARBA00023242"/>
    </source>
</evidence>
<comment type="subcellular location">
    <subcellularLocation>
        <location evidence="5">Nucleus</location>
    </subcellularLocation>
</comment>
<evidence type="ECO:0000256" key="5">
    <source>
        <dbReference type="HAMAP-Rule" id="MF_03040"/>
    </source>
</evidence>
<dbReference type="Gene3D" id="3.90.1140.10">
    <property type="entry name" value="Cyclic phosphodiesterase"/>
    <property type="match status" value="1"/>
</dbReference>
<organism evidence="7 8">
    <name type="scientific">Sporothrix brasiliensis 5110</name>
    <dbReference type="NCBI Taxonomy" id="1398154"/>
    <lineage>
        <taxon>Eukaryota</taxon>
        <taxon>Fungi</taxon>
        <taxon>Dikarya</taxon>
        <taxon>Ascomycota</taxon>
        <taxon>Pezizomycotina</taxon>
        <taxon>Sordariomycetes</taxon>
        <taxon>Sordariomycetidae</taxon>
        <taxon>Ophiostomatales</taxon>
        <taxon>Ophiostomataceae</taxon>
        <taxon>Sporothrix</taxon>
    </lineage>
</organism>
<name>A0A0C2ESG2_9PEZI</name>